<feature type="domain" description="Methanolan biosynthesis EpsI" evidence="9">
    <location>
        <begin position="324"/>
        <end position="522"/>
    </location>
</feature>
<comment type="caution">
    <text evidence="10">The sequence shown here is derived from an EMBL/GenBank/DDBJ whole genome shotgun (WGS) entry which is preliminary data.</text>
</comment>
<gene>
    <name evidence="10" type="primary">xrtA</name>
    <name evidence="10" type="ORF">GEV02_02330</name>
</gene>
<dbReference type="AlphaFoldDB" id="A0A6A7MWA8"/>
<dbReference type="InterPro" id="IPR017540">
    <property type="entry name" value="Exosortase-1"/>
</dbReference>
<dbReference type="InterPro" id="IPR013426">
    <property type="entry name" value="EpsH-like"/>
</dbReference>
<feature type="transmembrane region" description="Helical" evidence="8">
    <location>
        <begin position="116"/>
        <end position="135"/>
    </location>
</feature>
<evidence type="ECO:0000313" key="11">
    <source>
        <dbReference type="Proteomes" id="UP000440498"/>
    </source>
</evidence>
<feature type="transmembrane region" description="Helical" evidence="8">
    <location>
        <begin position="56"/>
        <end position="78"/>
    </location>
</feature>
<dbReference type="Proteomes" id="UP000440498">
    <property type="component" value="Unassembled WGS sequence"/>
</dbReference>
<dbReference type="InterPro" id="IPR014263">
    <property type="entry name" value="Methanolan_biosynth_EpsI"/>
</dbReference>
<evidence type="ECO:0000256" key="7">
    <source>
        <dbReference type="ARBA" id="ARBA00023136"/>
    </source>
</evidence>
<evidence type="ECO:0000256" key="3">
    <source>
        <dbReference type="ARBA" id="ARBA00022670"/>
    </source>
</evidence>
<name>A0A6A7MWA8_9BURK</name>
<dbReference type="InterPro" id="IPR019127">
    <property type="entry name" value="Exosortase"/>
</dbReference>
<evidence type="ECO:0000256" key="4">
    <source>
        <dbReference type="ARBA" id="ARBA00022692"/>
    </source>
</evidence>
<feature type="transmembrane region" description="Helical" evidence="8">
    <location>
        <begin position="317"/>
        <end position="339"/>
    </location>
</feature>
<feature type="transmembrane region" description="Helical" evidence="8">
    <location>
        <begin position="141"/>
        <end position="159"/>
    </location>
</feature>
<dbReference type="EMBL" id="WHUG01000001">
    <property type="protein sequence ID" value="MQA36974.1"/>
    <property type="molecule type" value="Genomic_DNA"/>
</dbReference>
<dbReference type="Pfam" id="PF11984">
    <property type="entry name" value="DUF3485"/>
    <property type="match status" value="1"/>
</dbReference>
<evidence type="ECO:0000256" key="2">
    <source>
        <dbReference type="ARBA" id="ARBA00022475"/>
    </source>
</evidence>
<comment type="subcellular location">
    <subcellularLocation>
        <location evidence="1">Cell membrane</location>
        <topology evidence="1">Multi-pass membrane protein</topology>
    </subcellularLocation>
</comment>
<keyword evidence="4 8" id="KW-0812">Transmembrane</keyword>
<evidence type="ECO:0000256" key="6">
    <source>
        <dbReference type="ARBA" id="ARBA00022989"/>
    </source>
</evidence>
<keyword evidence="2" id="KW-1003">Cell membrane</keyword>
<dbReference type="GO" id="GO:0008233">
    <property type="term" value="F:peptidase activity"/>
    <property type="evidence" value="ECO:0007669"/>
    <property type="project" value="UniProtKB-KW"/>
</dbReference>
<dbReference type="GO" id="GO:0006508">
    <property type="term" value="P:proteolysis"/>
    <property type="evidence" value="ECO:0007669"/>
    <property type="project" value="UniProtKB-KW"/>
</dbReference>
<protein>
    <submittedName>
        <fullName evidence="10">Exosortase A</fullName>
        <ecNumber evidence="10">3.4.22.-</ecNumber>
    </submittedName>
</protein>
<feature type="transmembrane region" description="Helical" evidence="8">
    <location>
        <begin position="204"/>
        <end position="223"/>
    </location>
</feature>
<keyword evidence="7 8" id="KW-0472">Membrane</keyword>
<evidence type="ECO:0000256" key="8">
    <source>
        <dbReference type="SAM" id="Phobius"/>
    </source>
</evidence>
<organism evidence="10 11">
    <name type="scientific">Rugamonas aquatica</name>
    <dbReference type="NCBI Taxonomy" id="2743357"/>
    <lineage>
        <taxon>Bacteria</taxon>
        <taxon>Pseudomonadati</taxon>
        <taxon>Pseudomonadota</taxon>
        <taxon>Betaproteobacteria</taxon>
        <taxon>Burkholderiales</taxon>
        <taxon>Oxalobacteraceae</taxon>
        <taxon>Telluria group</taxon>
        <taxon>Rugamonas</taxon>
    </lineage>
</organism>
<evidence type="ECO:0000256" key="1">
    <source>
        <dbReference type="ARBA" id="ARBA00004651"/>
    </source>
</evidence>
<dbReference type="NCBIfam" id="TIGR02602">
    <property type="entry name" value="8TM_EpsH"/>
    <property type="match status" value="1"/>
</dbReference>
<dbReference type="EC" id="3.4.22.-" evidence="10"/>
<evidence type="ECO:0000259" key="9">
    <source>
        <dbReference type="Pfam" id="PF11984"/>
    </source>
</evidence>
<feature type="transmembrane region" description="Helical" evidence="8">
    <location>
        <begin position="90"/>
        <end position="109"/>
    </location>
</feature>
<dbReference type="GO" id="GO:0005886">
    <property type="term" value="C:plasma membrane"/>
    <property type="evidence" value="ECO:0007669"/>
    <property type="project" value="UniProtKB-SubCell"/>
</dbReference>
<proteinExistence type="predicted"/>
<dbReference type="Pfam" id="PF09721">
    <property type="entry name" value="Exosortase_EpsH"/>
    <property type="match status" value="1"/>
</dbReference>
<dbReference type="NCBIfam" id="TIGR02914">
    <property type="entry name" value="EpsI_fam"/>
    <property type="match status" value="1"/>
</dbReference>
<evidence type="ECO:0000256" key="5">
    <source>
        <dbReference type="ARBA" id="ARBA00022801"/>
    </source>
</evidence>
<dbReference type="NCBIfam" id="TIGR03109">
    <property type="entry name" value="exosort_XrtA"/>
    <property type="match status" value="1"/>
</dbReference>
<evidence type="ECO:0000313" key="10">
    <source>
        <dbReference type="EMBL" id="MQA36974.1"/>
    </source>
</evidence>
<keyword evidence="11" id="KW-1185">Reference proteome</keyword>
<feature type="transmembrane region" description="Helical" evidence="8">
    <location>
        <begin position="268"/>
        <end position="288"/>
    </location>
</feature>
<sequence length="531" mass="57694">MPSGACAVTAALSPATAPAPIPPAHPAHHWAHACLLLALSGLVATHWATTAAMADLWWHSQTFAHGLLVAPVCVWLVWRQRAGLSACPRHPAPLMLLPLAMLGALWLLATVANVPVLQQYCLVFMVAATVVLVQGPRYARAIAFPLTYLLLAVPFGEVFIPPLIEFTSAFTVGALQLTGIPVFQENNLLILPSGNWSVVEACSGLRYLIASVALGTLYAHLSYRSRLRQVAFIGVALVLPIIANGLRAFLIVLIGHCSNMTLAVGIDHLIYGWLFFGLVSALMFWVGARWRDDIARQPPHKSAPVAPQAPASRPSTLAWAALAGMAVTAIWPPLAYLALRAPPTEQEKKVQLSLAPPPAPWRASELTAGDWHIPHAGQPQRWSANYSDGVHQVALQLTWYRHQSKGNEMLAQVWSAQPPASPHWKELADTTRQIDLIHRHVSVRQTIVQAGEIKLLVWRWYRTAGHDTASPLLVKLLLARSKLLGTADDGAEIALVARYDEQPAQAAILMQRLLSDMLPAVDQGLAHVTGH</sequence>
<reference evidence="10 11" key="1">
    <citation type="submission" date="2019-10" db="EMBL/GenBank/DDBJ databases">
        <title>Two novel species isolated from a subtropical stream in China.</title>
        <authorList>
            <person name="Lu H."/>
        </authorList>
    </citation>
    <scope>NUCLEOTIDE SEQUENCE [LARGE SCALE GENOMIC DNA]</scope>
    <source>
        <strain evidence="10 11">FT29W</strain>
    </source>
</reference>
<keyword evidence="5 10" id="KW-0378">Hydrolase</keyword>
<dbReference type="NCBIfam" id="TIGR04178">
    <property type="entry name" value="exo_archaeo"/>
    <property type="match status" value="1"/>
</dbReference>
<keyword evidence="3" id="KW-0645">Protease</keyword>
<dbReference type="InterPro" id="IPR026392">
    <property type="entry name" value="Exo/Archaeosortase_dom"/>
</dbReference>
<feature type="transmembrane region" description="Helical" evidence="8">
    <location>
        <begin position="230"/>
        <end position="256"/>
    </location>
</feature>
<accession>A0A6A7MWA8</accession>
<keyword evidence="6 8" id="KW-1133">Transmembrane helix</keyword>